<dbReference type="AlphaFoldDB" id="S8APK2"/>
<dbReference type="eggNOG" id="ENOG502SFWD">
    <property type="taxonomic scope" value="Eukaryota"/>
</dbReference>
<gene>
    <name evidence="2" type="ORF">H072_1151</name>
</gene>
<feature type="compositionally biased region" description="Basic and acidic residues" evidence="1">
    <location>
        <begin position="19"/>
        <end position="32"/>
    </location>
</feature>
<sequence length="622" mass="70849">MSVTRARAKAPEVAFLDEETWHSHPEIHSSDKEGEEDISECSSSYDNESHSEEPIAFKDELRISTQEVTFTDDELVELSFLREEEIDQMVEAGLIRDDSRFDESLREKLVFSYPEMALTLVTGERYPVFPLSYTIDNISLPRLVVDDLRISLRNMMVTFDDKNAIQRWLTRADNESNYGAFESDRVALNLARKTHEHILSYRSSLKKDPSAPVNIASATSRSEILTSLSGIDPSSYDTSTVVKELLGKSISEVCESIPPHYRILHVENVVKSRLYADFHVVKASIRARLLTLRTTQLRRAVPPEHQRGKSTSTSLQAERRDRESLADFLTTPKCTFHGTQRHAVANIIRHGFLRPGDINPDTKTALEVRCGNTYGRGIYTSPSAHFSLSYSGYEAAPTEASHFSGLKLIVCATIMGRPARVTRADNWRNQSEPYPNADSHVANNEYEYIVFQPRQTIPVLVVHLDWGKEHYEEFASIPHNPVEWIERMRERRKESKRRRGLLDHTREEGEDGGGTLFPADIVRRKQALIARALKWFPYGYGPATGTRFVVEAVADDSDDEEEYGEYQADRVEGQSSGGYFWEMPAVEGEDERFDEFFMERRAKTGRVETEKKKEGDGDDDDS</sequence>
<dbReference type="Proteomes" id="UP000015100">
    <property type="component" value="Unassembled WGS sequence"/>
</dbReference>
<proteinExistence type="predicted"/>
<dbReference type="OrthoDB" id="10256774at2759"/>
<evidence type="ECO:0000313" key="2">
    <source>
        <dbReference type="EMBL" id="EPS44865.1"/>
    </source>
</evidence>
<name>S8APK2_DACHA</name>
<dbReference type="Gene3D" id="3.90.228.10">
    <property type="match status" value="1"/>
</dbReference>
<keyword evidence="3" id="KW-1185">Reference proteome</keyword>
<protein>
    <recommendedName>
        <fullName evidence="4">PARP catalytic domain-containing protein</fullName>
    </recommendedName>
</protein>
<evidence type="ECO:0000313" key="3">
    <source>
        <dbReference type="Proteomes" id="UP000015100"/>
    </source>
</evidence>
<accession>S8APK2</accession>
<evidence type="ECO:0008006" key="4">
    <source>
        <dbReference type="Google" id="ProtNLM"/>
    </source>
</evidence>
<dbReference type="HOGENOM" id="CLU_529054_0_0_1"/>
<organism evidence="2 3">
    <name type="scientific">Dactylellina haptotyla (strain CBS 200.50)</name>
    <name type="common">Nematode-trapping fungus</name>
    <name type="synonym">Monacrosporium haptotylum</name>
    <dbReference type="NCBI Taxonomy" id="1284197"/>
    <lineage>
        <taxon>Eukaryota</taxon>
        <taxon>Fungi</taxon>
        <taxon>Dikarya</taxon>
        <taxon>Ascomycota</taxon>
        <taxon>Pezizomycotina</taxon>
        <taxon>Orbiliomycetes</taxon>
        <taxon>Orbiliales</taxon>
        <taxon>Orbiliaceae</taxon>
        <taxon>Dactylellina</taxon>
    </lineage>
</organism>
<dbReference type="SUPFAM" id="SSF56399">
    <property type="entry name" value="ADP-ribosylation"/>
    <property type="match status" value="1"/>
</dbReference>
<dbReference type="OMA" id="TFHGTQR"/>
<feature type="region of interest" description="Disordered" evidence="1">
    <location>
        <begin position="1"/>
        <end position="52"/>
    </location>
</feature>
<comment type="caution">
    <text evidence="2">The sequence shown here is derived from an EMBL/GenBank/DDBJ whole genome shotgun (WGS) entry which is preliminary data.</text>
</comment>
<dbReference type="EMBL" id="AQGS01000032">
    <property type="protein sequence ID" value="EPS44865.1"/>
    <property type="molecule type" value="Genomic_DNA"/>
</dbReference>
<evidence type="ECO:0000256" key="1">
    <source>
        <dbReference type="SAM" id="MobiDB-lite"/>
    </source>
</evidence>
<feature type="region of interest" description="Disordered" evidence="1">
    <location>
        <begin position="299"/>
        <end position="322"/>
    </location>
</feature>
<reference evidence="2 3" key="1">
    <citation type="journal article" date="2013" name="PLoS Genet.">
        <title>Genomic mechanisms accounting for the adaptation to parasitism in nematode-trapping fungi.</title>
        <authorList>
            <person name="Meerupati T."/>
            <person name="Andersson K.M."/>
            <person name="Friman E."/>
            <person name="Kumar D."/>
            <person name="Tunlid A."/>
            <person name="Ahren D."/>
        </authorList>
    </citation>
    <scope>NUCLEOTIDE SEQUENCE [LARGE SCALE GENOMIC DNA]</scope>
    <source>
        <strain evidence="2 3">CBS 200.50</strain>
    </source>
</reference>
<reference evidence="3" key="2">
    <citation type="submission" date="2013-04" db="EMBL/GenBank/DDBJ databases">
        <title>Genomic mechanisms accounting for the adaptation to parasitism in nematode-trapping fungi.</title>
        <authorList>
            <person name="Ahren D.G."/>
        </authorList>
    </citation>
    <scope>NUCLEOTIDE SEQUENCE [LARGE SCALE GENOMIC DNA]</scope>
    <source>
        <strain evidence="3">CBS 200.50</strain>
    </source>
</reference>